<organism evidence="7 8">
    <name type="scientific">Pomacea canaliculata</name>
    <name type="common">Golden apple snail</name>
    <dbReference type="NCBI Taxonomy" id="400727"/>
    <lineage>
        <taxon>Eukaryota</taxon>
        <taxon>Metazoa</taxon>
        <taxon>Spiralia</taxon>
        <taxon>Lophotrochozoa</taxon>
        <taxon>Mollusca</taxon>
        <taxon>Gastropoda</taxon>
        <taxon>Caenogastropoda</taxon>
        <taxon>Architaenioglossa</taxon>
        <taxon>Ampullarioidea</taxon>
        <taxon>Ampullariidae</taxon>
        <taxon>Pomacea</taxon>
    </lineage>
</organism>
<dbReference type="GO" id="GO:0005886">
    <property type="term" value="C:plasma membrane"/>
    <property type="evidence" value="ECO:0007669"/>
    <property type="project" value="TreeGrafter"/>
</dbReference>
<name>A0A2T7P2N5_POMCA</name>
<accession>A0A2T7P2N5</accession>
<evidence type="ECO:0000313" key="7">
    <source>
        <dbReference type="EMBL" id="PVD27682.1"/>
    </source>
</evidence>
<evidence type="ECO:0000256" key="2">
    <source>
        <dbReference type="ARBA" id="ARBA00023136"/>
    </source>
</evidence>
<keyword evidence="2" id="KW-0472">Membrane</keyword>
<protein>
    <recommendedName>
        <fullName evidence="6">Ig-like domain-containing protein</fullName>
    </recommendedName>
</protein>
<dbReference type="InterPro" id="IPR036179">
    <property type="entry name" value="Ig-like_dom_sf"/>
</dbReference>
<evidence type="ECO:0000256" key="4">
    <source>
        <dbReference type="ARBA" id="ARBA00023180"/>
    </source>
</evidence>
<dbReference type="GO" id="GO:0005911">
    <property type="term" value="C:cell-cell junction"/>
    <property type="evidence" value="ECO:0007669"/>
    <property type="project" value="TreeGrafter"/>
</dbReference>
<sequence>MIFEEKAYTYSMTVVGIKDHFTETITVEHPGEPTHNCPTMVSEGSSVTCRCNSSKAGNPPATTVWDGVKNETLHIENIQRQTQTNVYTCRVVWGSNGWINRSTLHTFDIAYGPSSVRIDYIIDDTGNERDMLRLMCTAVDVHPSAIFRWNITCDTQTHYSNTSTCAFSTANLSPETVVTCTASNNFSSDMSSYSFIVVNGTGFKGKN</sequence>
<dbReference type="Proteomes" id="UP000245119">
    <property type="component" value="Linkage Group LG7"/>
</dbReference>
<evidence type="ECO:0000259" key="6">
    <source>
        <dbReference type="PROSITE" id="PS50835"/>
    </source>
</evidence>
<keyword evidence="8" id="KW-1185">Reference proteome</keyword>
<keyword evidence="3" id="KW-1015">Disulfide bond</keyword>
<dbReference type="SUPFAM" id="SSF48726">
    <property type="entry name" value="Immunoglobulin"/>
    <property type="match status" value="2"/>
</dbReference>
<comment type="caution">
    <text evidence="7">The sequence shown here is derived from an EMBL/GenBank/DDBJ whole genome shotgun (WGS) entry which is preliminary data.</text>
</comment>
<comment type="subcellular location">
    <subcellularLocation>
        <location evidence="1">Membrane</location>
        <topology evidence="1">Single-pass type I membrane protein</topology>
    </subcellularLocation>
</comment>
<keyword evidence="4" id="KW-0325">Glycoprotein</keyword>
<dbReference type="PANTHER" id="PTHR11640:SF31">
    <property type="entry name" value="IRREGULAR CHIASM C-ROUGHEST PROTEIN-RELATED"/>
    <property type="match status" value="1"/>
</dbReference>
<evidence type="ECO:0000256" key="3">
    <source>
        <dbReference type="ARBA" id="ARBA00023157"/>
    </source>
</evidence>
<gene>
    <name evidence="7" type="ORF">C0Q70_12849</name>
</gene>
<feature type="domain" description="Ig-like" evidence="6">
    <location>
        <begin position="113"/>
        <end position="191"/>
    </location>
</feature>
<evidence type="ECO:0000256" key="5">
    <source>
        <dbReference type="ARBA" id="ARBA00023319"/>
    </source>
</evidence>
<dbReference type="GO" id="GO:0050839">
    <property type="term" value="F:cell adhesion molecule binding"/>
    <property type="evidence" value="ECO:0007669"/>
    <property type="project" value="TreeGrafter"/>
</dbReference>
<dbReference type="InterPro" id="IPR013783">
    <property type="entry name" value="Ig-like_fold"/>
</dbReference>
<dbReference type="InterPro" id="IPR007110">
    <property type="entry name" value="Ig-like_dom"/>
</dbReference>
<dbReference type="InterPro" id="IPR051275">
    <property type="entry name" value="Cell_adhesion_signaling"/>
</dbReference>
<keyword evidence="5" id="KW-0393">Immunoglobulin domain</keyword>
<dbReference type="OrthoDB" id="6213961at2759"/>
<dbReference type="PANTHER" id="PTHR11640">
    <property type="entry name" value="NEPHRIN"/>
    <property type="match status" value="1"/>
</dbReference>
<dbReference type="PROSITE" id="PS50835">
    <property type="entry name" value="IG_LIKE"/>
    <property type="match status" value="2"/>
</dbReference>
<dbReference type="GO" id="GO:0098609">
    <property type="term" value="P:cell-cell adhesion"/>
    <property type="evidence" value="ECO:0007669"/>
    <property type="project" value="TreeGrafter"/>
</dbReference>
<feature type="domain" description="Ig-like" evidence="6">
    <location>
        <begin position="30"/>
        <end position="105"/>
    </location>
</feature>
<dbReference type="AlphaFoldDB" id="A0A2T7P2N5"/>
<evidence type="ECO:0000256" key="1">
    <source>
        <dbReference type="ARBA" id="ARBA00004479"/>
    </source>
</evidence>
<proteinExistence type="predicted"/>
<evidence type="ECO:0000313" key="8">
    <source>
        <dbReference type="Proteomes" id="UP000245119"/>
    </source>
</evidence>
<dbReference type="EMBL" id="PZQS01000007">
    <property type="protein sequence ID" value="PVD27682.1"/>
    <property type="molecule type" value="Genomic_DNA"/>
</dbReference>
<dbReference type="Gene3D" id="2.60.40.10">
    <property type="entry name" value="Immunoglobulins"/>
    <property type="match status" value="1"/>
</dbReference>
<reference evidence="7 8" key="1">
    <citation type="submission" date="2018-04" db="EMBL/GenBank/DDBJ databases">
        <title>The genome of golden apple snail Pomacea canaliculata provides insight into stress tolerance and invasive adaptation.</title>
        <authorList>
            <person name="Liu C."/>
            <person name="Liu B."/>
            <person name="Ren Y."/>
            <person name="Zhang Y."/>
            <person name="Wang H."/>
            <person name="Li S."/>
            <person name="Jiang F."/>
            <person name="Yin L."/>
            <person name="Zhang G."/>
            <person name="Qian W."/>
            <person name="Fan W."/>
        </authorList>
    </citation>
    <scope>NUCLEOTIDE SEQUENCE [LARGE SCALE GENOMIC DNA]</scope>
    <source>
        <strain evidence="7">SZHN2017</strain>
        <tissue evidence="7">Muscle</tissue>
    </source>
</reference>